<comment type="caution">
    <text evidence="3">The sequence shown here is derived from an EMBL/GenBank/DDBJ whole genome shotgun (WGS) entry which is preliminary data.</text>
</comment>
<evidence type="ECO:0000259" key="2">
    <source>
        <dbReference type="Pfam" id="PF05713"/>
    </source>
</evidence>
<dbReference type="InterPro" id="IPR008687">
    <property type="entry name" value="MobC"/>
</dbReference>
<feature type="compositionally biased region" description="Basic and acidic residues" evidence="1">
    <location>
        <begin position="43"/>
        <end position="54"/>
    </location>
</feature>
<accession>A0ABN3EIQ1</accession>
<dbReference type="Proteomes" id="UP001500305">
    <property type="component" value="Unassembled WGS sequence"/>
</dbReference>
<gene>
    <name evidence="3" type="ORF">GCM10010430_48950</name>
</gene>
<name>A0ABN3EIQ1_9ACTN</name>
<evidence type="ECO:0000313" key="4">
    <source>
        <dbReference type="Proteomes" id="UP001500305"/>
    </source>
</evidence>
<dbReference type="Pfam" id="PF05713">
    <property type="entry name" value="MobC"/>
    <property type="match status" value="1"/>
</dbReference>
<feature type="region of interest" description="Disordered" evidence="1">
    <location>
        <begin position="1"/>
        <end position="67"/>
    </location>
</feature>
<organism evidence="3 4">
    <name type="scientific">Kitasatospora cystarginea</name>
    <dbReference type="NCBI Taxonomy" id="58350"/>
    <lineage>
        <taxon>Bacteria</taxon>
        <taxon>Bacillati</taxon>
        <taxon>Actinomycetota</taxon>
        <taxon>Actinomycetes</taxon>
        <taxon>Kitasatosporales</taxon>
        <taxon>Streptomycetaceae</taxon>
        <taxon>Kitasatospora</taxon>
    </lineage>
</organism>
<dbReference type="EMBL" id="BAAATR010000024">
    <property type="protein sequence ID" value="GAA2259114.1"/>
    <property type="molecule type" value="Genomic_DNA"/>
</dbReference>
<reference evidence="3 4" key="1">
    <citation type="journal article" date="2019" name="Int. J. Syst. Evol. Microbiol.">
        <title>The Global Catalogue of Microorganisms (GCM) 10K type strain sequencing project: providing services to taxonomists for standard genome sequencing and annotation.</title>
        <authorList>
            <consortium name="The Broad Institute Genomics Platform"/>
            <consortium name="The Broad Institute Genome Sequencing Center for Infectious Disease"/>
            <person name="Wu L."/>
            <person name="Ma J."/>
        </authorList>
    </citation>
    <scope>NUCLEOTIDE SEQUENCE [LARGE SCALE GENOMIC DNA]</scope>
    <source>
        <strain evidence="3 4">JCM 7356</strain>
    </source>
</reference>
<evidence type="ECO:0000256" key="1">
    <source>
        <dbReference type="SAM" id="MobiDB-lite"/>
    </source>
</evidence>
<keyword evidence="4" id="KW-1185">Reference proteome</keyword>
<dbReference type="RefSeq" id="WP_344638656.1">
    <property type="nucleotide sequence ID" value="NZ_BAAATR010000024.1"/>
</dbReference>
<proteinExistence type="predicted"/>
<feature type="domain" description="Bacterial mobilisation" evidence="2">
    <location>
        <begin position="137"/>
        <end position="177"/>
    </location>
</feature>
<evidence type="ECO:0000313" key="3">
    <source>
        <dbReference type="EMBL" id="GAA2259114.1"/>
    </source>
</evidence>
<sequence>MAETALREGAQGQEAGAEGGPGPDKLLAVQKEILEGLHPNTLADDRNPAADKNDTNSTELKNRRFTGVKREERVGPLRFESDDDARLEAAAVANGYRGVSGFAADIVLAFIDGRFFIDLPLAEERRQTHQFRAKVLRLLSGYANNVNQIARALNGGYEPPVDILQTLDELHRLLVQIAEALRHPVDQEV</sequence>
<protein>
    <recommendedName>
        <fullName evidence="2">Bacterial mobilisation domain-containing protein</fullName>
    </recommendedName>
</protein>